<gene>
    <name evidence="1" type="ORF">K443DRAFT_92380</name>
</gene>
<sequence>MSIGASLIFSGFRRVVATMWKMMDKDGPTIADTFYKELFSGGPDGRPALEPDMTKSALALHLAVKKLRSQPDVSFRRWVPFIHMGKY</sequence>
<keyword evidence="2" id="KW-1185">Reference proteome</keyword>
<evidence type="ECO:0000313" key="2">
    <source>
        <dbReference type="Proteomes" id="UP000054477"/>
    </source>
</evidence>
<dbReference type="AlphaFoldDB" id="A0A0C9Y9W2"/>
<dbReference type="STRING" id="1095629.A0A0C9Y9W2"/>
<reference evidence="2" key="2">
    <citation type="submission" date="2015-01" db="EMBL/GenBank/DDBJ databases">
        <title>Evolutionary Origins and Diversification of the Mycorrhizal Mutualists.</title>
        <authorList>
            <consortium name="DOE Joint Genome Institute"/>
            <consortium name="Mycorrhizal Genomics Consortium"/>
            <person name="Kohler A."/>
            <person name="Kuo A."/>
            <person name="Nagy L.G."/>
            <person name="Floudas D."/>
            <person name="Copeland A."/>
            <person name="Barry K.W."/>
            <person name="Cichocki N."/>
            <person name="Veneault-Fourrey C."/>
            <person name="LaButti K."/>
            <person name="Lindquist E.A."/>
            <person name="Lipzen A."/>
            <person name="Lundell T."/>
            <person name="Morin E."/>
            <person name="Murat C."/>
            <person name="Riley R."/>
            <person name="Ohm R."/>
            <person name="Sun H."/>
            <person name="Tunlid A."/>
            <person name="Henrissat B."/>
            <person name="Grigoriev I.V."/>
            <person name="Hibbett D.S."/>
            <person name="Martin F."/>
        </authorList>
    </citation>
    <scope>NUCLEOTIDE SEQUENCE [LARGE SCALE GENOMIC DNA]</scope>
    <source>
        <strain evidence="2">LaAM-08-1</strain>
    </source>
</reference>
<evidence type="ECO:0008006" key="3">
    <source>
        <dbReference type="Google" id="ProtNLM"/>
    </source>
</evidence>
<dbReference type="OrthoDB" id="9991317at2759"/>
<reference evidence="1 2" key="1">
    <citation type="submission" date="2014-04" db="EMBL/GenBank/DDBJ databases">
        <authorList>
            <consortium name="DOE Joint Genome Institute"/>
            <person name="Kuo A."/>
            <person name="Kohler A."/>
            <person name="Nagy L.G."/>
            <person name="Floudas D."/>
            <person name="Copeland A."/>
            <person name="Barry K.W."/>
            <person name="Cichocki N."/>
            <person name="Veneault-Fourrey C."/>
            <person name="LaButti K."/>
            <person name="Lindquist E.A."/>
            <person name="Lipzen A."/>
            <person name="Lundell T."/>
            <person name="Morin E."/>
            <person name="Murat C."/>
            <person name="Sun H."/>
            <person name="Tunlid A."/>
            <person name="Henrissat B."/>
            <person name="Grigoriev I.V."/>
            <person name="Hibbett D.S."/>
            <person name="Martin F."/>
            <person name="Nordberg H.P."/>
            <person name="Cantor M.N."/>
            <person name="Hua S.X."/>
        </authorList>
    </citation>
    <scope>NUCLEOTIDE SEQUENCE [LARGE SCALE GENOMIC DNA]</scope>
    <source>
        <strain evidence="1 2">LaAM-08-1</strain>
    </source>
</reference>
<protein>
    <recommendedName>
        <fullName evidence="3">CHAT domain-containing protein</fullName>
    </recommendedName>
</protein>
<evidence type="ECO:0000313" key="1">
    <source>
        <dbReference type="EMBL" id="KIK04823.1"/>
    </source>
</evidence>
<accession>A0A0C9Y9W2</accession>
<dbReference type="HOGENOM" id="CLU_001305_3_0_1"/>
<dbReference type="EMBL" id="KN838566">
    <property type="protein sequence ID" value="KIK04823.1"/>
    <property type="molecule type" value="Genomic_DNA"/>
</dbReference>
<proteinExistence type="predicted"/>
<name>A0A0C9Y9W2_9AGAR</name>
<organism evidence="1 2">
    <name type="scientific">Laccaria amethystina LaAM-08-1</name>
    <dbReference type="NCBI Taxonomy" id="1095629"/>
    <lineage>
        <taxon>Eukaryota</taxon>
        <taxon>Fungi</taxon>
        <taxon>Dikarya</taxon>
        <taxon>Basidiomycota</taxon>
        <taxon>Agaricomycotina</taxon>
        <taxon>Agaricomycetes</taxon>
        <taxon>Agaricomycetidae</taxon>
        <taxon>Agaricales</taxon>
        <taxon>Agaricineae</taxon>
        <taxon>Hydnangiaceae</taxon>
        <taxon>Laccaria</taxon>
    </lineage>
</organism>
<dbReference type="Proteomes" id="UP000054477">
    <property type="component" value="Unassembled WGS sequence"/>
</dbReference>